<evidence type="ECO:0000313" key="2">
    <source>
        <dbReference type="EMBL" id="JAH84438.1"/>
    </source>
</evidence>
<name>A0A0E9W4M0_ANGAN</name>
<proteinExistence type="predicted"/>
<reference evidence="2" key="2">
    <citation type="journal article" date="2015" name="Fish Shellfish Immunol.">
        <title>Early steps in the European eel (Anguilla anguilla)-Vibrio vulnificus interaction in the gills: Role of the RtxA13 toxin.</title>
        <authorList>
            <person name="Callol A."/>
            <person name="Pajuelo D."/>
            <person name="Ebbesson L."/>
            <person name="Teles M."/>
            <person name="MacKenzie S."/>
            <person name="Amaro C."/>
        </authorList>
    </citation>
    <scope>NUCLEOTIDE SEQUENCE</scope>
</reference>
<feature type="region of interest" description="Disordered" evidence="1">
    <location>
        <begin position="1"/>
        <end position="24"/>
    </location>
</feature>
<sequence length="24" mass="2511">MSILSPLKMNNLGTTARGETTSST</sequence>
<dbReference type="EMBL" id="GBXM01024139">
    <property type="protein sequence ID" value="JAH84438.1"/>
    <property type="molecule type" value="Transcribed_RNA"/>
</dbReference>
<reference evidence="2" key="1">
    <citation type="submission" date="2014-11" db="EMBL/GenBank/DDBJ databases">
        <authorList>
            <person name="Amaro Gonzalez C."/>
        </authorList>
    </citation>
    <scope>NUCLEOTIDE SEQUENCE</scope>
</reference>
<dbReference type="AlphaFoldDB" id="A0A0E9W4M0"/>
<organism evidence="2">
    <name type="scientific">Anguilla anguilla</name>
    <name type="common">European freshwater eel</name>
    <name type="synonym">Muraena anguilla</name>
    <dbReference type="NCBI Taxonomy" id="7936"/>
    <lineage>
        <taxon>Eukaryota</taxon>
        <taxon>Metazoa</taxon>
        <taxon>Chordata</taxon>
        <taxon>Craniata</taxon>
        <taxon>Vertebrata</taxon>
        <taxon>Euteleostomi</taxon>
        <taxon>Actinopterygii</taxon>
        <taxon>Neopterygii</taxon>
        <taxon>Teleostei</taxon>
        <taxon>Anguilliformes</taxon>
        <taxon>Anguillidae</taxon>
        <taxon>Anguilla</taxon>
    </lineage>
</organism>
<feature type="compositionally biased region" description="Polar residues" evidence="1">
    <location>
        <begin position="11"/>
        <end position="24"/>
    </location>
</feature>
<protein>
    <submittedName>
        <fullName evidence="2">Uncharacterized protein</fullName>
    </submittedName>
</protein>
<accession>A0A0E9W4M0</accession>
<evidence type="ECO:0000256" key="1">
    <source>
        <dbReference type="SAM" id="MobiDB-lite"/>
    </source>
</evidence>